<gene>
    <name evidence="1" type="ORF">GLOINDRAFT_34607</name>
</gene>
<dbReference type="AlphaFoldDB" id="U9TIJ2"/>
<proteinExistence type="predicted"/>
<name>U9TIJ2_RHIID</name>
<protein>
    <submittedName>
        <fullName evidence="1">Uncharacterized protein</fullName>
    </submittedName>
</protein>
<dbReference type="EMBL" id="KI292059">
    <property type="protein sequence ID" value="ESA06113.1"/>
    <property type="molecule type" value="Genomic_DNA"/>
</dbReference>
<evidence type="ECO:0000313" key="1">
    <source>
        <dbReference type="EMBL" id="ESA06113.1"/>
    </source>
</evidence>
<dbReference type="HOGENOM" id="CLU_2832477_0_0_1"/>
<sequence length="66" mass="7379">MEFQLSKLVNVIKLNSLKSIPKFISDCDKGFEKGLNKVNVLGTSVFLVVFKATGTIFKLVLQNVYI</sequence>
<accession>U9TIJ2</accession>
<reference evidence="1" key="1">
    <citation type="submission" date="2013-07" db="EMBL/GenBank/DDBJ databases">
        <title>The genome of an arbuscular mycorrhizal fungus provides insights into the evolution of the oldest plant symbiosis.</title>
        <authorList>
            <consortium name="DOE Joint Genome Institute"/>
            <person name="Tisserant E."/>
            <person name="Malbreil M."/>
            <person name="Kuo A."/>
            <person name="Kohler A."/>
            <person name="Symeonidi A."/>
            <person name="Balestrini R."/>
            <person name="Charron P."/>
            <person name="Duensing N."/>
            <person name="Frei-dit-Frey N."/>
            <person name="Gianinazzi-Pearson V."/>
            <person name="Gilbert B."/>
            <person name="Handa Y."/>
            <person name="Hijri M."/>
            <person name="Kaul R."/>
            <person name="Kawaguchi M."/>
            <person name="Krajinski F."/>
            <person name="Lammers P."/>
            <person name="Lapierre D."/>
            <person name="Masclaux F.G."/>
            <person name="Murat C."/>
            <person name="Morin E."/>
            <person name="Ndikumana S."/>
            <person name="Pagni M."/>
            <person name="Petitpierre D."/>
            <person name="Requena N."/>
            <person name="Rosikiewicz P."/>
            <person name="Riley R."/>
            <person name="Saito K."/>
            <person name="San Clemente H."/>
            <person name="Shapiro H."/>
            <person name="van Tuinen D."/>
            <person name="Becard G."/>
            <person name="Bonfante P."/>
            <person name="Paszkowski U."/>
            <person name="Shachar-Hill Y."/>
            <person name="Young J.P."/>
            <person name="Sanders I.R."/>
            <person name="Henrissat B."/>
            <person name="Rensing S.A."/>
            <person name="Grigoriev I.V."/>
            <person name="Corradi N."/>
            <person name="Roux C."/>
            <person name="Martin F."/>
        </authorList>
    </citation>
    <scope>NUCLEOTIDE SEQUENCE</scope>
    <source>
        <strain evidence="1">DAOM 197198</strain>
    </source>
</reference>
<organism evidence="1">
    <name type="scientific">Rhizophagus irregularis (strain DAOM 181602 / DAOM 197198 / MUCL 43194)</name>
    <name type="common">Arbuscular mycorrhizal fungus</name>
    <name type="synonym">Glomus intraradices</name>
    <dbReference type="NCBI Taxonomy" id="747089"/>
    <lineage>
        <taxon>Eukaryota</taxon>
        <taxon>Fungi</taxon>
        <taxon>Fungi incertae sedis</taxon>
        <taxon>Mucoromycota</taxon>
        <taxon>Glomeromycotina</taxon>
        <taxon>Glomeromycetes</taxon>
        <taxon>Glomerales</taxon>
        <taxon>Glomeraceae</taxon>
        <taxon>Rhizophagus</taxon>
    </lineage>
</organism>